<feature type="active site" description="Proton donor/acceptor" evidence="7">
    <location>
        <position position="208"/>
    </location>
</feature>
<dbReference type="OrthoDB" id="6579831at2"/>
<comment type="function">
    <text evidence="6 7">Catalyzes a reversible aldol reaction between acetaldehyde and D-glyceraldehyde 3-phosphate to generate 2-deoxy-D-ribose 5-phosphate.</text>
</comment>
<feature type="active site" description="Proton donor/acceptor" evidence="7">
    <location>
        <position position="115"/>
    </location>
</feature>
<evidence type="ECO:0000313" key="9">
    <source>
        <dbReference type="EMBL" id="SNC71377.1"/>
    </source>
</evidence>
<gene>
    <name evidence="7" type="primary">deoC</name>
    <name evidence="9" type="ORF">SAMN05445756_1456</name>
</gene>
<evidence type="ECO:0000256" key="8">
    <source>
        <dbReference type="SAM" id="MobiDB-lite"/>
    </source>
</evidence>
<evidence type="ECO:0000256" key="2">
    <source>
        <dbReference type="ARBA" id="ARBA00022490"/>
    </source>
</evidence>
<feature type="region of interest" description="Disordered" evidence="8">
    <location>
        <begin position="246"/>
        <end position="270"/>
    </location>
</feature>
<dbReference type="Pfam" id="PF01791">
    <property type="entry name" value="DeoC"/>
    <property type="match status" value="1"/>
</dbReference>
<proteinExistence type="inferred from homology"/>
<dbReference type="InterPro" id="IPR011343">
    <property type="entry name" value="DeoC"/>
</dbReference>
<evidence type="ECO:0000256" key="5">
    <source>
        <dbReference type="ARBA" id="ARBA00048791"/>
    </source>
</evidence>
<dbReference type="GO" id="GO:0004139">
    <property type="term" value="F:deoxyribose-phosphate aldolase activity"/>
    <property type="evidence" value="ECO:0007669"/>
    <property type="project" value="UniProtKB-UniRule"/>
</dbReference>
<dbReference type="EC" id="4.1.2.4" evidence="7"/>
<evidence type="ECO:0000256" key="4">
    <source>
        <dbReference type="ARBA" id="ARBA00023270"/>
    </source>
</evidence>
<dbReference type="PANTHER" id="PTHR10889:SF1">
    <property type="entry name" value="DEOXYRIBOSE-PHOSPHATE ALDOLASE"/>
    <property type="match status" value="1"/>
</dbReference>
<dbReference type="GO" id="GO:0005737">
    <property type="term" value="C:cytoplasm"/>
    <property type="evidence" value="ECO:0007669"/>
    <property type="project" value="UniProtKB-SubCell"/>
</dbReference>
<evidence type="ECO:0000256" key="6">
    <source>
        <dbReference type="ARBA" id="ARBA00056337"/>
    </source>
</evidence>
<comment type="catalytic activity">
    <reaction evidence="5 7">
        <text>2-deoxy-D-ribose 5-phosphate = D-glyceraldehyde 3-phosphate + acetaldehyde</text>
        <dbReference type="Rhea" id="RHEA:12821"/>
        <dbReference type="ChEBI" id="CHEBI:15343"/>
        <dbReference type="ChEBI" id="CHEBI:59776"/>
        <dbReference type="ChEBI" id="CHEBI:62877"/>
        <dbReference type="EC" id="4.1.2.4"/>
    </reaction>
</comment>
<keyword evidence="10" id="KW-1185">Reference proteome</keyword>
<evidence type="ECO:0000256" key="1">
    <source>
        <dbReference type="ARBA" id="ARBA00010936"/>
    </source>
</evidence>
<dbReference type="NCBIfam" id="TIGR00126">
    <property type="entry name" value="deoC"/>
    <property type="match status" value="1"/>
</dbReference>
<name>A0A212TZE8_9MICO</name>
<dbReference type="UniPathway" id="UPA00002">
    <property type="reaction ID" value="UER00468"/>
</dbReference>
<protein>
    <recommendedName>
        <fullName evidence="7">Deoxyribose-phosphate aldolase</fullName>
        <shortName evidence="7">DERA</shortName>
        <ecNumber evidence="7">4.1.2.4</ecNumber>
    </recommendedName>
    <alternativeName>
        <fullName evidence="7">2-deoxy-D-ribose 5-phosphate aldolase</fullName>
    </alternativeName>
    <alternativeName>
        <fullName evidence="7">Phosphodeoxyriboaldolase</fullName>
        <shortName evidence="7">Deoxyriboaldolase</shortName>
    </alternativeName>
</protein>
<keyword evidence="3 7" id="KW-0456">Lyase</keyword>
<dbReference type="GO" id="GO:0016052">
    <property type="term" value="P:carbohydrate catabolic process"/>
    <property type="evidence" value="ECO:0007669"/>
    <property type="project" value="TreeGrafter"/>
</dbReference>
<reference evidence="9 10" key="1">
    <citation type="submission" date="2017-06" db="EMBL/GenBank/DDBJ databases">
        <authorList>
            <person name="Kim H.J."/>
            <person name="Triplett B.A."/>
        </authorList>
    </citation>
    <scope>NUCLEOTIDE SEQUENCE [LARGE SCALE GENOMIC DNA]</scope>
    <source>
        <strain evidence="9 10">DSM 22179</strain>
    </source>
</reference>
<feature type="active site" description="Schiff-base intermediate with acetaldehyde" evidence="7">
    <location>
        <position position="179"/>
    </location>
</feature>
<dbReference type="SMART" id="SM01133">
    <property type="entry name" value="DeoC"/>
    <property type="match status" value="1"/>
</dbReference>
<sequence length="270" mass="27774">MTTPYAPGTTLTLQQVADLFDHALLKPELTPAEVEAGVTEIARLNAWSVCVRPSDVALAARTIAGTTAQGAPEGDGEPSRTRVCTVIGFPHGTTTTAAKVAEARQAMDDGAVELDMVLNIGRLRGGEVEAVQADITAVVAEGHAQEVPVKVILETALLDDAQKAAGCRAAEAAGADFVKTSTGFAGGGATLPDVRLMRRTVSESVQVKASGGVRDLDTLLAMLAEGVTRIGTSSTPALLAEARERAGQDGLVVPEPRELSTADAEGSSSY</sequence>
<evidence type="ECO:0000256" key="3">
    <source>
        <dbReference type="ARBA" id="ARBA00023239"/>
    </source>
</evidence>
<evidence type="ECO:0000313" key="10">
    <source>
        <dbReference type="Proteomes" id="UP000198122"/>
    </source>
</evidence>
<dbReference type="EMBL" id="FYEZ01000002">
    <property type="protein sequence ID" value="SNC71377.1"/>
    <property type="molecule type" value="Genomic_DNA"/>
</dbReference>
<comment type="subcellular location">
    <subcellularLocation>
        <location evidence="7">Cytoplasm</location>
    </subcellularLocation>
</comment>
<accession>A0A212TZE8</accession>
<keyword evidence="4 7" id="KW-0704">Schiff base</keyword>
<dbReference type="HAMAP" id="MF_00114">
    <property type="entry name" value="DeoC_type1"/>
    <property type="match status" value="1"/>
</dbReference>
<dbReference type="AlphaFoldDB" id="A0A212TZE8"/>
<dbReference type="Gene3D" id="3.20.20.70">
    <property type="entry name" value="Aldolase class I"/>
    <property type="match status" value="1"/>
</dbReference>
<dbReference type="CDD" id="cd00959">
    <property type="entry name" value="DeoC"/>
    <property type="match status" value="1"/>
</dbReference>
<dbReference type="PIRSF" id="PIRSF001357">
    <property type="entry name" value="DeoC"/>
    <property type="match status" value="1"/>
</dbReference>
<organism evidence="9 10">
    <name type="scientific">Kytococcus aerolatus</name>
    <dbReference type="NCBI Taxonomy" id="592308"/>
    <lineage>
        <taxon>Bacteria</taxon>
        <taxon>Bacillati</taxon>
        <taxon>Actinomycetota</taxon>
        <taxon>Actinomycetes</taxon>
        <taxon>Micrococcales</taxon>
        <taxon>Kytococcaceae</taxon>
        <taxon>Kytococcus</taxon>
    </lineage>
</organism>
<dbReference type="GO" id="GO:0009264">
    <property type="term" value="P:deoxyribonucleotide catabolic process"/>
    <property type="evidence" value="ECO:0007669"/>
    <property type="project" value="UniProtKB-UniRule"/>
</dbReference>
<dbReference type="Proteomes" id="UP000198122">
    <property type="component" value="Unassembled WGS sequence"/>
</dbReference>
<dbReference type="SUPFAM" id="SSF51569">
    <property type="entry name" value="Aldolase"/>
    <property type="match status" value="1"/>
</dbReference>
<dbReference type="PANTHER" id="PTHR10889">
    <property type="entry name" value="DEOXYRIBOSE-PHOSPHATE ALDOLASE"/>
    <property type="match status" value="1"/>
</dbReference>
<dbReference type="FunFam" id="3.20.20.70:FF:000044">
    <property type="entry name" value="Deoxyribose-phosphate aldolase"/>
    <property type="match status" value="1"/>
</dbReference>
<dbReference type="InterPro" id="IPR013785">
    <property type="entry name" value="Aldolase_TIM"/>
</dbReference>
<comment type="pathway">
    <text evidence="7">Carbohydrate degradation; 2-deoxy-D-ribose 1-phosphate degradation; D-glyceraldehyde 3-phosphate and acetaldehyde from 2-deoxy-alpha-D-ribose 1-phosphate: step 2/2.</text>
</comment>
<keyword evidence="2 7" id="KW-0963">Cytoplasm</keyword>
<dbReference type="GO" id="GO:0006018">
    <property type="term" value="P:2-deoxyribose 1-phosphate catabolic process"/>
    <property type="evidence" value="ECO:0007669"/>
    <property type="project" value="UniProtKB-UniRule"/>
</dbReference>
<dbReference type="InterPro" id="IPR028581">
    <property type="entry name" value="DeoC_typeI"/>
</dbReference>
<dbReference type="InterPro" id="IPR002915">
    <property type="entry name" value="DeoC/FbaB/LacD_aldolase"/>
</dbReference>
<comment type="similarity">
    <text evidence="1 7">Belongs to the DeoC/FbaB aldolase family. DeoC type 1 subfamily.</text>
</comment>
<evidence type="ECO:0000256" key="7">
    <source>
        <dbReference type="HAMAP-Rule" id="MF_00114"/>
    </source>
</evidence>
<dbReference type="RefSeq" id="WP_088818425.1">
    <property type="nucleotide sequence ID" value="NZ_FYEZ01000002.1"/>
</dbReference>